<keyword evidence="3" id="KW-0378">Hydrolase</keyword>
<evidence type="ECO:0000259" key="6">
    <source>
        <dbReference type="Pfam" id="PF07687"/>
    </source>
</evidence>
<protein>
    <submittedName>
        <fullName evidence="7">M20 family metallopeptidase</fullName>
    </submittedName>
</protein>
<dbReference type="AlphaFoldDB" id="A0A7Y0BQA7"/>
<dbReference type="InterPro" id="IPR002933">
    <property type="entry name" value="Peptidase_M20"/>
</dbReference>
<dbReference type="Pfam" id="PF07687">
    <property type="entry name" value="M20_dimer"/>
    <property type="match status" value="1"/>
</dbReference>
<dbReference type="Pfam" id="PF01546">
    <property type="entry name" value="Peptidase_M20"/>
    <property type="match status" value="1"/>
</dbReference>
<dbReference type="SUPFAM" id="SSF55031">
    <property type="entry name" value="Bacterial exopeptidase dimerisation domain"/>
    <property type="match status" value="1"/>
</dbReference>
<comment type="caution">
    <text evidence="7">The sequence shown here is derived from an EMBL/GenBank/DDBJ whole genome shotgun (WGS) entry which is preliminary data.</text>
</comment>
<evidence type="ECO:0000256" key="3">
    <source>
        <dbReference type="ARBA" id="ARBA00022801"/>
    </source>
</evidence>
<dbReference type="Gene3D" id="3.40.630.10">
    <property type="entry name" value="Zn peptidases"/>
    <property type="match status" value="1"/>
</dbReference>
<sequence>MRLTRPAVRLLIAPLASLALSLPALAAPPAPSPQERTMIATVDKEQGRTLALLEKLVNQNSGSRNIAGNKAVIAMLTPEFEALGFKVTFLPMEQTGRAGHLLATHGGAKGARRLLLIGHTDTVFEPDSPFQKFTRAGDKAMGPGVADDKGGVVTILAALRAMQAAGTLKGANIEVFLTGDEEDAGDPQSAARADLIAAGKRADAALDFEGLVRMAGADGKPVDMGSIARRSAFSWTLTVQAKSGHSSGVFGADGDGAIYALARMIAAFRAEVPEPNLTLNVGLMGGGALAALDADQARVSASGKTNIIPAKALARGDLRTLSPEQHAAAVAKMQAIVARPYPGATARLAFEDGYPPMAPTQANKALLGKLNAVNAALGLPAMPALDPAKRGAGDISFVAADVPGLAGLGPASSGDHTPAETVDVSSIWLQAKRAALLMSRLAAEKR</sequence>
<feature type="domain" description="Peptidase M20 dimerisation" evidence="6">
    <location>
        <begin position="227"/>
        <end position="343"/>
    </location>
</feature>
<keyword evidence="2" id="KW-0479">Metal-binding</keyword>
<organism evidence="7 8">
    <name type="scientific">Novosphingobium olei</name>
    <dbReference type="NCBI Taxonomy" id="2728851"/>
    <lineage>
        <taxon>Bacteria</taxon>
        <taxon>Pseudomonadati</taxon>
        <taxon>Pseudomonadota</taxon>
        <taxon>Alphaproteobacteria</taxon>
        <taxon>Sphingomonadales</taxon>
        <taxon>Sphingomonadaceae</taxon>
        <taxon>Novosphingobium</taxon>
    </lineage>
</organism>
<dbReference type="Proteomes" id="UP000583556">
    <property type="component" value="Unassembled WGS sequence"/>
</dbReference>
<keyword evidence="8" id="KW-1185">Reference proteome</keyword>
<evidence type="ECO:0000256" key="1">
    <source>
        <dbReference type="ARBA" id="ARBA00001947"/>
    </source>
</evidence>
<dbReference type="InterPro" id="IPR050072">
    <property type="entry name" value="Peptidase_M20A"/>
</dbReference>
<dbReference type="PANTHER" id="PTHR43808:SF32">
    <property type="entry name" value="ARGE_DAPE-RELATED DEACYLASE"/>
    <property type="match status" value="1"/>
</dbReference>
<dbReference type="GO" id="GO:0046872">
    <property type="term" value="F:metal ion binding"/>
    <property type="evidence" value="ECO:0007669"/>
    <property type="project" value="UniProtKB-KW"/>
</dbReference>
<feature type="signal peptide" evidence="5">
    <location>
        <begin position="1"/>
        <end position="26"/>
    </location>
</feature>
<name>A0A7Y0BQA7_9SPHN</name>
<dbReference type="Gene3D" id="3.30.70.360">
    <property type="match status" value="1"/>
</dbReference>
<accession>A0A7Y0BQA7</accession>
<dbReference type="InterPro" id="IPR001261">
    <property type="entry name" value="ArgE/DapE_CS"/>
</dbReference>
<evidence type="ECO:0000256" key="2">
    <source>
        <dbReference type="ARBA" id="ARBA00022723"/>
    </source>
</evidence>
<proteinExistence type="predicted"/>
<evidence type="ECO:0000256" key="5">
    <source>
        <dbReference type="SAM" id="SignalP"/>
    </source>
</evidence>
<dbReference type="PANTHER" id="PTHR43808">
    <property type="entry name" value="ACETYLORNITHINE DEACETYLASE"/>
    <property type="match status" value="1"/>
</dbReference>
<feature type="chain" id="PRO_5031213327" evidence="5">
    <location>
        <begin position="27"/>
        <end position="446"/>
    </location>
</feature>
<reference evidence="7 8" key="1">
    <citation type="submission" date="2020-04" db="EMBL/GenBank/DDBJ databases">
        <title>Novosphingobium sp. TW-4 isolated from soil.</title>
        <authorList>
            <person name="Dahal R.H."/>
            <person name="Chaudhary D.K."/>
        </authorList>
    </citation>
    <scope>NUCLEOTIDE SEQUENCE [LARGE SCALE GENOMIC DNA]</scope>
    <source>
        <strain evidence="7 8">TW-4</strain>
    </source>
</reference>
<comment type="cofactor">
    <cofactor evidence="1">
        <name>Zn(2+)</name>
        <dbReference type="ChEBI" id="CHEBI:29105"/>
    </cofactor>
</comment>
<keyword evidence="4" id="KW-0862">Zinc</keyword>
<dbReference type="InterPro" id="IPR011650">
    <property type="entry name" value="Peptidase_M20_dimer"/>
</dbReference>
<dbReference type="PROSITE" id="PS00758">
    <property type="entry name" value="ARGE_DAPE_CPG2_1"/>
    <property type="match status" value="1"/>
</dbReference>
<dbReference type="GO" id="GO:0016787">
    <property type="term" value="F:hydrolase activity"/>
    <property type="evidence" value="ECO:0007669"/>
    <property type="project" value="UniProtKB-KW"/>
</dbReference>
<dbReference type="InterPro" id="IPR036264">
    <property type="entry name" value="Bact_exopeptidase_dim_dom"/>
</dbReference>
<keyword evidence="5" id="KW-0732">Signal</keyword>
<evidence type="ECO:0000313" key="8">
    <source>
        <dbReference type="Proteomes" id="UP000583556"/>
    </source>
</evidence>
<dbReference type="EMBL" id="JABBGM010000005">
    <property type="protein sequence ID" value="NML94473.1"/>
    <property type="molecule type" value="Genomic_DNA"/>
</dbReference>
<dbReference type="SUPFAM" id="SSF53187">
    <property type="entry name" value="Zn-dependent exopeptidases"/>
    <property type="match status" value="1"/>
</dbReference>
<evidence type="ECO:0000256" key="4">
    <source>
        <dbReference type="ARBA" id="ARBA00022833"/>
    </source>
</evidence>
<gene>
    <name evidence="7" type="ORF">HHL27_12440</name>
</gene>
<evidence type="ECO:0000313" key="7">
    <source>
        <dbReference type="EMBL" id="NML94473.1"/>
    </source>
</evidence>